<dbReference type="AlphaFoldDB" id="A0A9I9DTV9"/>
<name>A0A9I9DTV9_CUCME</name>
<dbReference type="Gramene" id="MELO3C023139.2.1">
    <property type="protein sequence ID" value="MELO3C023139.2.1"/>
    <property type="gene ID" value="MELO3C023139.2"/>
</dbReference>
<reference evidence="1" key="1">
    <citation type="submission" date="2023-03" db="UniProtKB">
        <authorList>
            <consortium name="EnsemblPlants"/>
        </authorList>
    </citation>
    <scope>IDENTIFICATION</scope>
</reference>
<sequence>MLLVPFFAAKVQLFAPWWERLSGNLLALILSLNSNYCPFPSLLLQLLHKDTPFLVHRLMLLLEA</sequence>
<evidence type="ECO:0000313" key="1">
    <source>
        <dbReference type="EnsemblPlants" id="MELO3C023139.2.1"/>
    </source>
</evidence>
<organism evidence="1">
    <name type="scientific">Cucumis melo</name>
    <name type="common">Muskmelon</name>
    <dbReference type="NCBI Taxonomy" id="3656"/>
    <lineage>
        <taxon>Eukaryota</taxon>
        <taxon>Viridiplantae</taxon>
        <taxon>Streptophyta</taxon>
        <taxon>Embryophyta</taxon>
        <taxon>Tracheophyta</taxon>
        <taxon>Spermatophyta</taxon>
        <taxon>Magnoliopsida</taxon>
        <taxon>eudicotyledons</taxon>
        <taxon>Gunneridae</taxon>
        <taxon>Pentapetalae</taxon>
        <taxon>rosids</taxon>
        <taxon>fabids</taxon>
        <taxon>Cucurbitales</taxon>
        <taxon>Cucurbitaceae</taxon>
        <taxon>Benincaseae</taxon>
        <taxon>Cucumis</taxon>
    </lineage>
</organism>
<protein>
    <submittedName>
        <fullName evidence="1">Uncharacterized protein</fullName>
    </submittedName>
</protein>
<accession>A0A9I9DTV9</accession>
<dbReference type="EnsemblPlants" id="MELO3C023139.2.1">
    <property type="protein sequence ID" value="MELO3C023139.2.1"/>
    <property type="gene ID" value="MELO3C023139.2"/>
</dbReference>
<proteinExistence type="predicted"/>